<gene>
    <name evidence="5" type="ORF">Tci_688251</name>
</gene>
<evidence type="ECO:0000259" key="4">
    <source>
        <dbReference type="PROSITE" id="PS50158"/>
    </source>
</evidence>
<feature type="coiled-coil region" evidence="2">
    <location>
        <begin position="111"/>
        <end position="138"/>
    </location>
</feature>
<dbReference type="AlphaFoldDB" id="A0A699L244"/>
<dbReference type="PROSITE" id="PS50158">
    <property type="entry name" value="ZF_CCHC"/>
    <property type="match status" value="1"/>
</dbReference>
<reference evidence="5" key="1">
    <citation type="journal article" date="2019" name="Sci. Rep.">
        <title>Draft genome of Tanacetum cinerariifolium, the natural source of mosquito coil.</title>
        <authorList>
            <person name="Yamashiro T."/>
            <person name="Shiraishi A."/>
            <person name="Satake H."/>
            <person name="Nakayama K."/>
        </authorList>
    </citation>
    <scope>NUCLEOTIDE SEQUENCE</scope>
</reference>
<proteinExistence type="predicted"/>
<evidence type="ECO:0000256" key="2">
    <source>
        <dbReference type="SAM" id="Coils"/>
    </source>
</evidence>
<keyword evidence="1" id="KW-0479">Metal-binding</keyword>
<comment type="caution">
    <text evidence="5">The sequence shown here is derived from an EMBL/GenBank/DDBJ whole genome shotgun (WGS) entry which is preliminary data.</text>
</comment>
<dbReference type="GO" id="GO:0016787">
    <property type="term" value="F:hydrolase activity"/>
    <property type="evidence" value="ECO:0007669"/>
    <property type="project" value="UniProtKB-KW"/>
</dbReference>
<feature type="compositionally biased region" description="Polar residues" evidence="3">
    <location>
        <begin position="402"/>
        <end position="421"/>
    </location>
</feature>
<accession>A0A699L244</accession>
<dbReference type="EMBL" id="BKCJ010565625">
    <property type="protein sequence ID" value="GFB16280.1"/>
    <property type="molecule type" value="Genomic_DNA"/>
</dbReference>
<evidence type="ECO:0000313" key="5">
    <source>
        <dbReference type="EMBL" id="GFB16280.1"/>
    </source>
</evidence>
<protein>
    <submittedName>
        <fullName evidence="5">Ubiquitin hydrolase</fullName>
    </submittedName>
</protein>
<keyword evidence="1" id="KW-0863">Zinc-finger</keyword>
<keyword evidence="1" id="KW-0862">Zinc</keyword>
<name>A0A699L244_TANCI</name>
<feature type="compositionally biased region" description="Polar residues" evidence="3">
    <location>
        <begin position="337"/>
        <end position="370"/>
    </location>
</feature>
<feature type="compositionally biased region" description="Basic and acidic residues" evidence="3">
    <location>
        <begin position="378"/>
        <end position="394"/>
    </location>
</feature>
<evidence type="ECO:0000256" key="3">
    <source>
        <dbReference type="SAM" id="MobiDB-lite"/>
    </source>
</evidence>
<feature type="compositionally biased region" description="Basic and acidic residues" evidence="3">
    <location>
        <begin position="435"/>
        <end position="452"/>
    </location>
</feature>
<dbReference type="GO" id="GO:0008270">
    <property type="term" value="F:zinc ion binding"/>
    <property type="evidence" value="ECO:0007669"/>
    <property type="project" value="UniProtKB-KW"/>
</dbReference>
<feature type="coiled-coil region" evidence="2">
    <location>
        <begin position="214"/>
        <end position="276"/>
    </location>
</feature>
<keyword evidence="5" id="KW-0378">Hydrolase</keyword>
<organism evidence="5">
    <name type="scientific">Tanacetum cinerariifolium</name>
    <name type="common">Dalmatian daisy</name>
    <name type="synonym">Chrysanthemum cinerariifolium</name>
    <dbReference type="NCBI Taxonomy" id="118510"/>
    <lineage>
        <taxon>Eukaryota</taxon>
        <taxon>Viridiplantae</taxon>
        <taxon>Streptophyta</taxon>
        <taxon>Embryophyta</taxon>
        <taxon>Tracheophyta</taxon>
        <taxon>Spermatophyta</taxon>
        <taxon>Magnoliopsida</taxon>
        <taxon>eudicotyledons</taxon>
        <taxon>Gunneridae</taxon>
        <taxon>Pentapetalae</taxon>
        <taxon>asterids</taxon>
        <taxon>campanulids</taxon>
        <taxon>Asterales</taxon>
        <taxon>Asteraceae</taxon>
        <taxon>Asteroideae</taxon>
        <taxon>Anthemideae</taxon>
        <taxon>Anthemidinae</taxon>
        <taxon>Tanacetum</taxon>
    </lineage>
</organism>
<feature type="region of interest" description="Disordered" evidence="3">
    <location>
        <begin position="333"/>
        <end position="477"/>
    </location>
</feature>
<keyword evidence="2" id="KW-0175">Coiled coil</keyword>
<dbReference type="GO" id="GO:0003676">
    <property type="term" value="F:nucleic acid binding"/>
    <property type="evidence" value="ECO:0007669"/>
    <property type="project" value="InterPro"/>
</dbReference>
<evidence type="ECO:0000256" key="1">
    <source>
        <dbReference type="PROSITE-ProRule" id="PRU00047"/>
    </source>
</evidence>
<sequence length="519" mass="59282">MAIDGIGWDWSYVANEEDHALVADGETPTEVALMANIENNVFNNSLCSKDCKKNTDSLNSKINELKNELYESNTYRHSYKLGVDQLEGKLGEYKEREVKYIEKIRTLEMYKESNLERIKILTNEVETLEEEKDVVDGKLACLLKSSKDLENIIESQRSEKVKEGVGYNAVPPPAADLYLFPKKDLAWTGLPKFVDDTVTDYSRPSPTVATNIYRHSYKLGIDQLEGRLAEYKEREVKYIEIIRTLEMNNEYNLEKIKKLTSEVETLKEEKDVVDGKLARLLKSSKYLENIIESQRSEKVKEGVGYNAVPPPAADLYLSPKKDLSWTGLPEFVDDSVTDYSRPSPTVASTSLEDQNKDTSTSEEVASTNPSKPFVKFVKPKDSQPESKLKEQEHLRNHKPSPTVASTSSEDQNKDTSTSEEVASTKPSKPFVKFVKPKDSQPESKLKEQETPKKPQVKYFEQNRQSNKRPKGNQRNWNNLKSYQLGPEFVLHKKPCFNCGDFSHLAKDCSRRHPEKHKHI</sequence>
<dbReference type="InterPro" id="IPR001878">
    <property type="entry name" value="Znf_CCHC"/>
</dbReference>
<feature type="domain" description="CCHC-type" evidence="4">
    <location>
        <begin position="495"/>
        <end position="508"/>
    </location>
</feature>